<keyword evidence="2" id="KW-1185">Reference proteome</keyword>
<reference evidence="1" key="2">
    <citation type="journal article" date="2023" name="Microbiol Resour">
        <title>Decontamination and Annotation of the Draft Genome Sequence of the Oomycete Lagenidium giganteum ARSEF 373.</title>
        <authorList>
            <person name="Morgan W.R."/>
            <person name="Tartar A."/>
        </authorList>
    </citation>
    <scope>NUCLEOTIDE SEQUENCE</scope>
    <source>
        <strain evidence="1">ARSEF 373</strain>
    </source>
</reference>
<accession>A0AAV2YIJ5</accession>
<organism evidence="1 2">
    <name type="scientific">Lagenidium giganteum</name>
    <dbReference type="NCBI Taxonomy" id="4803"/>
    <lineage>
        <taxon>Eukaryota</taxon>
        <taxon>Sar</taxon>
        <taxon>Stramenopiles</taxon>
        <taxon>Oomycota</taxon>
        <taxon>Peronosporomycetes</taxon>
        <taxon>Pythiales</taxon>
        <taxon>Pythiaceae</taxon>
    </lineage>
</organism>
<evidence type="ECO:0000313" key="2">
    <source>
        <dbReference type="Proteomes" id="UP001146120"/>
    </source>
</evidence>
<sequence length="117" mass="13193">MALRAHPPNQTGFVPGRDIHDTIATFLKLKREERQRHSSEAVALLLDFDKAYDTLDRSYIVEVLRTSGFPSQFCGIVKGLHQHGCKVLGQCFQQRQISRDARHSTGMLSRTAPFIVA</sequence>
<protein>
    <recommendedName>
        <fullName evidence="3">Reverse transcriptase domain-containing protein</fullName>
    </recommendedName>
</protein>
<comment type="caution">
    <text evidence="1">The sequence shown here is derived from an EMBL/GenBank/DDBJ whole genome shotgun (WGS) entry which is preliminary data.</text>
</comment>
<gene>
    <name evidence="1" type="ORF">N0F65_012877</name>
</gene>
<reference evidence="1" key="1">
    <citation type="submission" date="2022-11" db="EMBL/GenBank/DDBJ databases">
        <authorList>
            <person name="Morgan W.R."/>
            <person name="Tartar A."/>
        </authorList>
    </citation>
    <scope>NUCLEOTIDE SEQUENCE</scope>
    <source>
        <strain evidence="1">ARSEF 373</strain>
    </source>
</reference>
<dbReference type="EMBL" id="DAKRPA010000280">
    <property type="protein sequence ID" value="DAZ93931.1"/>
    <property type="molecule type" value="Genomic_DNA"/>
</dbReference>
<name>A0AAV2YIJ5_9STRA</name>
<proteinExistence type="predicted"/>
<evidence type="ECO:0008006" key="3">
    <source>
        <dbReference type="Google" id="ProtNLM"/>
    </source>
</evidence>
<dbReference type="AlphaFoldDB" id="A0AAV2YIJ5"/>
<dbReference type="Proteomes" id="UP001146120">
    <property type="component" value="Unassembled WGS sequence"/>
</dbReference>
<evidence type="ECO:0000313" key="1">
    <source>
        <dbReference type="EMBL" id="DAZ93931.1"/>
    </source>
</evidence>